<feature type="transmembrane region" description="Helical" evidence="5">
    <location>
        <begin position="161"/>
        <end position="181"/>
    </location>
</feature>
<dbReference type="VEuPathDB" id="FungiDB:DIURU_005469"/>
<dbReference type="PANTHER" id="PTHR12570:SF86">
    <property type="entry name" value="ADR321CP"/>
    <property type="match status" value="1"/>
</dbReference>
<feature type="transmembrane region" description="Helical" evidence="5">
    <location>
        <begin position="202"/>
        <end position="223"/>
    </location>
</feature>
<dbReference type="PANTHER" id="PTHR12570">
    <property type="match status" value="1"/>
</dbReference>
<feature type="transmembrane region" description="Helical" evidence="5">
    <location>
        <begin position="229"/>
        <end position="246"/>
    </location>
</feature>
<feature type="transmembrane region" description="Helical" evidence="5">
    <location>
        <begin position="258"/>
        <end position="278"/>
    </location>
</feature>
<dbReference type="InterPro" id="IPR037185">
    <property type="entry name" value="EmrE-like"/>
</dbReference>
<feature type="transmembrane region" description="Helical" evidence="5">
    <location>
        <begin position="134"/>
        <end position="155"/>
    </location>
</feature>
<sequence length="314" mass="34879">MILLGCIVAVVSSAIQSLGITFQRKSHIDIGAPHYRNQTLWFMGFAMFIVANVLGSLIQISTLPLIILSPLQSIGLIFNSVFSCMLLNESFTPKLGWGTAVIAVGATIIAYNGQTPEHHDSLKIVVDKLLRPAFFSWFIVTIAVVIILFAFNYWLIRSRVVRGFIFGIISGILTAHTFLFAKSIVDSVISSLKSALGNPVCYILLLLMLTIIGFQLTAFNLGLKQLSTSILYPFCFFVFNLVNLINDVVFNSVPMSSSLVWVIIGLVAVLIGVLLISWDSVDEEEARAREREPLVRKRVLSYEQSQLMNSYIHD</sequence>
<keyword evidence="4 5" id="KW-0472">Membrane</keyword>
<evidence type="ECO:0000256" key="3">
    <source>
        <dbReference type="ARBA" id="ARBA00022989"/>
    </source>
</evidence>
<dbReference type="InterPro" id="IPR008521">
    <property type="entry name" value="Mg_trans_NIPA"/>
</dbReference>
<dbReference type="RefSeq" id="XP_034009698.1">
    <property type="nucleotide sequence ID" value="XM_034158454.1"/>
</dbReference>
<dbReference type="Proteomes" id="UP000449547">
    <property type="component" value="Unassembled WGS sequence"/>
</dbReference>
<keyword evidence="2 5" id="KW-0812">Transmembrane</keyword>
<gene>
    <name evidence="6" type="ORF">DIURU_005469</name>
</gene>
<evidence type="ECO:0000313" key="6">
    <source>
        <dbReference type="EMBL" id="KAA8896956.1"/>
    </source>
</evidence>
<dbReference type="OrthoDB" id="2504919at2759"/>
<dbReference type="AlphaFoldDB" id="A0A642UD16"/>
<name>A0A642UD16_DIURU</name>
<evidence type="ECO:0008006" key="8">
    <source>
        <dbReference type="Google" id="ProtNLM"/>
    </source>
</evidence>
<dbReference type="Pfam" id="PF05653">
    <property type="entry name" value="Mg_trans_NIPA"/>
    <property type="match status" value="1"/>
</dbReference>
<keyword evidence="7" id="KW-1185">Reference proteome</keyword>
<feature type="transmembrane region" description="Helical" evidence="5">
    <location>
        <begin position="65"/>
        <end position="88"/>
    </location>
</feature>
<keyword evidence="3 5" id="KW-1133">Transmembrane helix</keyword>
<dbReference type="GO" id="GO:0015095">
    <property type="term" value="F:magnesium ion transmembrane transporter activity"/>
    <property type="evidence" value="ECO:0007669"/>
    <property type="project" value="InterPro"/>
</dbReference>
<comment type="subcellular location">
    <subcellularLocation>
        <location evidence="1">Membrane</location>
        <topology evidence="1">Multi-pass membrane protein</topology>
    </subcellularLocation>
</comment>
<proteinExistence type="predicted"/>
<dbReference type="GO" id="GO:0016020">
    <property type="term" value="C:membrane"/>
    <property type="evidence" value="ECO:0007669"/>
    <property type="project" value="UniProtKB-SubCell"/>
</dbReference>
<dbReference type="EMBL" id="SWFT01000161">
    <property type="protein sequence ID" value="KAA8896956.1"/>
    <property type="molecule type" value="Genomic_DNA"/>
</dbReference>
<evidence type="ECO:0000256" key="1">
    <source>
        <dbReference type="ARBA" id="ARBA00004141"/>
    </source>
</evidence>
<feature type="transmembrane region" description="Helical" evidence="5">
    <location>
        <begin position="94"/>
        <end position="113"/>
    </location>
</feature>
<accession>A0A642UD16</accession>
<dbReference type="GeneID" id="54784120"/>
<protein>
    <recommendedName>
        <fullName evidence="8">Magnesium transporter</fullName>
    </recommendedName>
</protein>
<evidence type="ECO:0000313" key="7">
    <source>
        <dbReference type="Proteomes" id="UP000449547"/>
    </source>
</evidence>
<dbReference type="SUPFAM" id="SSF103481">
    <property type="entry name" value="Multidrug resistance efflux transporter EmrE"/>
    <property type="match status" value="1"/>
</dbReference>
<reference evidence="6 7" key="1">
    <citation type="submission" date="2019-07" db="EMBL/GenBank/DDBJ databases">
        <title>Genome assembly of two rare yeast pathogens: Diutina rugosa and Trichomonascus ciferrii.</title>
        <authorList>
            <person name="Mixao V."/>
            <person name="Saus E."/>
            <person name="Hansen A."/>
            <person name="Lass-Flor C."/>
            <person name="Gabaldon T."/>
        </authorList>
    </citation>
    <scope>NUCLEOTIDE SEQUENCE [LARGE SCALE GENOMIC DNA]</scope>
    <source>
        <strain evidence="6 7">CBS 613</strain>
    </source>
</reference>
<feature type="transmembrane region" description="Helical" evidence="5">
    <location>
        <begin position="41"/>
        <end position="58"/>
    </location>
</feature>
<evidence type="ECO:0000256" key="2">
    <source>
        <dbReference type="ARBA" id="ARBA00022692"/>
    </source>
</evidence>
<evidence type="ECO:0000256" key="4">
    <source>
        <dbReference type="ARBA" id="ARBA00023136"/>
    </source>
</evidence>
<organism evidence="6 7">
    <name type="scientific">Diutina rugosa</name>
    <name type="common">Yeast</name>
    <name type="synonym">Candida rugosa</name>
    <dbReference type="NCBI Taxonomy" id="5481"/>
    <lineage>
        <taxon>Eukaryota</taxon>
        <taxon>Fungi</taxon>
        <taxon>Dikarya</taxon>
        <taxon>Ascomycota</taxon>
        <taxon>Saccharomycotina</taxon>
        <taxon>Pichiomycetes</taxon>
        <taxon>Debaryomycetaceae</taxon>
        <taxon>Diutina</taxon>
    </lineage>
</organism>
<dbReference type="OMA" id="NRGVQLC"/>
<evidence type="ECO:0000256" key="5">
    <source>
        <dbReference type="SAM" id="Phobius"/>
    </source>
</evidence>
<comment type="caution">
    <text evidence="6">The sequence shown here is derived from an EMBL/GenBank/DDBJ whole genome shotgun (WGS) entry which is preliminary data.</text>
</comment>